<dbReference type="OrthoDB" id="9813251at2"/>
<dbReference type="InterPro" id="IPR035931">
    <property type="entry name" value="YlxR-like_sf"/>
</dbReference>
<dbReference type="Pfam" id="PF04296">
    <property type="entry name" value="YlxR"/>
    <property type="match status" value="1"/>
</dbReference>
<protein>
    <submittedName>
        <fullName evidence="2">Nucleic-acid-binding protein implicated in transcription termination</fullName>
    </submittedName>
</protein>
<evidence type="ECO:0000313" key="2">
    <source>
        <dbReference type="EMBL" id="CUN56862.1"/>
    </source>
</evidence>
<dbReference type="AlphaFoldDB" id="A0A173XXS6"/>
<accession>A0A173XXS6</accession>
<proteinExistence type="predicted"/>
<evidence type="ECO:0000259" key="1">
    <source>
        <dbReference type="Pfam" id="PF04296"/>
    </source>
</evidence>
<dbReference type="RefSeq" id="WP_055262932.1">
    <property type="nucleotide sequence ID" value="NZ_CABIXQ010000001.1"/>
</dbReference>
<dbReference type="CDD" id="cd00279">
    <property type="entry name" value="YlxR"/>
    <property type="match status" value="1"/>
</dbReference>
<dbReference type="PANTHER" id="PTHR34215:SF1">
    <property type="entry name" value="YLXR DOMAIN-CONTAINING PROTEIN"/>
    <property type="match status" value="1"/>
</dbReference>
<dbReference type="PANTHER" id="PTHR34215">
    <property type="entry name" value="BLL0784 PROTEIN"/>
    <property type="match status" value="1"/>
</dbReference>
<dbReference type="SUPFAM" id="SSF64376">
    <property type="entry name" value="YlxR-like"/>
    <property type="match status" value="1"/>
</dbReference>
<dbReference type="NCBIfam" id="NF047356">
    <property type="entry name" value="RNA_bind_RnpM"/>
    <property type="match status" value="1"/>
</dbReference>
<organism evidence="2 3">
    <name type="scientific">Clostridium disporicum</name>
    <dbReference type="NCBI Taxonomy" id="84024"/>
    <lineage>
        <taxon>Bacteria</taxon>
        <taxon>Bacillati</taxon>
        <taxon>Bacillota</taxon>
        <taxon>Clostridia</taxon>
        <taxon>Eubacteriales</taxon>
        <taxon>Clostridiaceae</taxon>
        <taxon>Clostridium</taxon>
    </lineage>
</organism>
<dbReference type="InterPro" id="IPR007393">
    <property type="entry name" value="YlxR_dom"/>
</dbReference>
<dbReference type="Gene3D" id="3.30.1230.10">
    <property type="entry name" value="YlxR-like"/>
    <property type="match status" value="1"/>
</dbReference>
<reference evidence="2 3" key="1">
    <citation type="submission" date="2015-09" db="EMBL/GenBank/DDBJ databases">
        <authorList>
            <consortium name="Pathogen Informatics"/>
        </authorList>
    </citation>
    <scope>NUCLEOTIDE SEQUENCE [LARGE SCALE GENOMIC DNA]</scope>
    <source>
        <strain evidence="2 3">2789STDY5834856</strain>
    </source>
</reference>
<sequence>MKVKKIPLRMCTGCMEMKPKKELIRVVKSPDGEVSVDLTGKKSGRGAYVCKNSECLEKAFKAKRLSRNLDVVIDEEIYNRLRNEIENE</sequence>
<gene>
    <name evidence="2" type="ORF">ERS852471_00156</name>
</gene>
<dbReference type="EMBL" id="CYZX01000001">
    <property type="protein sequence ID" value="CUN56862.1"/>
    <property type="molecule type" value="Genomic_DNA"/>
</dbReference>
<dbReference type="InterPro" id="IPR037465">
    <property type="entry name" value="YlxR"/>
</dbReference>
<feature type="domain" description="YlxR" evidence="1">
    <location>
        <begin position="9"/>
        <end position="82"/>
    </location>
</feature>
<dbReference type="Proteomes" id="UP000095594">
    <property type="component" value="Unassembled WGS sequence"/>
</dbReference>
<name>A0A173XXS6_9CLOT</name>
<evidence type="ECO:0000313" key="3">
    <source>
        <dbReference type="Proteomes" id="UP000095594"/>
    </source>
</evidence>